<evidence type="ECO:0000313" key="3">
    <source>
        <dbReference type="Proteomes" id="UP001385951"/>
    </source>
</evidence>
<comment type="caution">
    <text evidence="2">The sequence shown here is derived from an EMBL/GenBank/DDBJ whole genome shotgun (WGS) entry which is preliminary data.</text>
</comment>
<keyword evidence="1" id="KW-0812">Transmembrane</keyword>
<protein>
    <submittedName>
        <fullName evidence="2">Uncharacterized protein</fullName>
    </submittedName>
</protein>
<reference evidence="2 3" key="1">
    <citation type="submission" date="2022-09" db="EMBL/GenBank/DDBJ databases">
        <authorList>
            <person name="Palmer J.M."/>
        </authorList>
    </citation>
    <scope>NUCLEOTIDE SEQUENCE [LARGE SCALE GENOMIC DNA]</scope>
    <source>
        <strain evidence="2 3">DSM 7382</strain>
    </source>
</reference>
<evidence type="ECO:0000256" key="1">
    <source>
        <dbReference type="SAM" id="Phobius"/>
    </source>
</evidence>
<feature type="transmembrane region" description="Helical" evidence="1">
    <location>
        <begin position="546"/>
        <end position="566"/>
    </location>
</feature>
<dbReference type="EMBL" id="JASBNA010000090">
    <property type="protein sequence ID" value="KAK7677361.1"/>
    <property type="molecule type" value="Genomic_DNA"/>
</dbReference>
<dbReference type="AlphaFoldDB" id="A0AAW0FAT1"/>
<evidence type="ECO:0000313" key="2">
    <source>
        <dbReference type="EMBL" id="KAK7677361.1"/>
    </source>
</evidence>
<gene>
    <name evidence="2" type="ORF">QCA50_019691</name>
</gene>
<feature type="transmembrane region" description="Helical" evidence="1">
    <location>
        <begin position="586"/>
        <end position="607"/>
    </location>
</feature>
<keyword evidence="1" id="KW-0472">Membrane</keyword>
<feature type="transmembrane region" description="Helical" evidence="1">
    <location>
        <begin position="12"/>
        <end position="31"/>
    </location>
</feature>
<proteinExistence type="predicted"/>
<organism evidence="2 3">
    <name type="scientific">Cerrena zonata</name>
    <dbReference type="NCBI Taxonomy" id="2478898"/>
    <lineage>
        <taxon>Eukaryota</taxon>
        <taxon>Fungi</taxon>
        <taxon>Dikarya</taxon>
        <taxon>Basidiomycota</taxon>
        <taxon>Agaricomycotina</taxon>
        <taxon>Agaricomycetes</taxon>
        <taxon>Polyporales</taxon>
        <taxon>Cerrenaceae</taxon>
        <taxon>Cerrena</taxon>
    </lineage>
</organism>
<feature type="transmembrane region" description="Helical" evidence="1">
    <location>
        <begin position="420"/>
        <end position="439"/>
    </location>
</feature>
<accession>A0AAW0FAT1</accession>
<dbReference type="Proteomes" id="UP001385951">
    <property type="component" value="Unassembled WGS sequence"/>
</dbReference>
<keyword evidence="3" id="KW-1185">Reference proteome</keyword>
<keyword evidence="1" id="KW-1133">Transmembrane helix</keyword>
<name>A0AAW0FAT1_9APHY</name>
<feature type="transmembrane region" description="Helical" evidence="1">
    <location>
        <begin position="507"/>
        <end position="526"/>
    </location>
</feature>
<sequence>MAFFHGPGRATNIVVSSLLLLMLYTVIVSAQAPVNDIVSWPSGLLLLATILYAALGTSPDDLWNIEPTTGLLIGRGLPLFSLPIMQKVCWVAPSCHYVSGIRTATGISTFWIRADDVTSEARKNCLQRALEVIPCVNYAHPTFDIDSSLWKINAWGFLEPIVSPPLRFTLPVSPSTLSSSTTPSPGSEKNKYPLPNVQDLLFFAAIDYHVFREWTVQILHKNACIFSTKGSEATCVFDVSSVEEAIPIVAANIIRRPTSQSVLRRFAKFDCHPENNPNPSCTFHLDRFLTSNEPICHIDIHSYAPRKHSVSASLVELAGAYYRVVKYLKTQPPECPPGQVAHISVGQTLWIAILGGVFLDSGRTTFQNLSGRRSLLDIPIDDSYKERVYTILQELETHKVIETGNFDDVVYSGGLSRGPAIPFLLTGLIGQILVCYFLAVGTSAGIWTSVALANSLFAGKLPDFHTLYLGRTQHSSEPGFKMRVPNDHSRIMVITTMDKTCPNEGKLRPGFLLNMVGLVGATFGTIFQRQTRDALGFSPFVPCRPWVVYTAAGLTLLGTCLVLLMVVNQQLQENLWSTRSEFPKRVAIYSTLITSVLAAVLVIVFRLRRLTHLWPLLDALTWLSGLPLGLLENGRMISIEHNVLHLLLILRWLMGAMASAVGSSA</sequence>